<evidence type="ECO:0000313" key="5">
    <source>
        <dbReference type="EMBL" id="MDN7024969.1"/>
    </source>
</evidence>
<feature type="region of interest" description="Disordered" evidence="3">
    <location>
        <begin position="264"/>
        <end position="283"/>
    </location>
</feature>
<comment type="caution">
    <text evidence="5">The sequence shown here is derived from an EMBL/GenBank/DDBJ whole genome shotgun (WGS) entry which is preliminary data.</text>
</comment>
<dbReference type="RefSeq" id="WP_301664097.1">
    <property type="nucleotide sequence ID" value="NZ_VCYH01000005.1"/>
</dbReference>
<dbReference type="SMART" id="SM00382">
    <property type="entry name" value="AAA"/>
    <property type="match status" value="1"/>
</dbReference>
<dbReference type="PROSITE" id="PS50893">
    <property type="entry name" value="ABC_TRANSPORTER_2"/>
    <property type="match status" value="1"/>
</dbReference>
<keyword evidence="6" id="KW-1185">Reference proteome</keyword>
<dbReference type="InterPro" id="IPR027417">
    <property type="entry name" value="P-loop_NTPase"/>
</dbReference>
<protein>
    <submittedName>
        <fullName evidence="5">ABC transporter ATP-binding protein</fullName>
    </submittedName>
</protein>
<sequence length="283" mass="31013">MNMKLLVQDLEFAYTSIPVLTGMCLEVPGGSLVSIVGPNGSGKSTLLKCIDRILTPKQGMVAINGKDVLRLERMELAKHMSYVPQSSVRVFPHSVFDVILMGRRPHLGWTSSSEDEERVWDVIDLLGLEEIALAPFTELSGGQQQKALIARALVQETDVMLLDEPTSNLDIWHQLDVMMIVAGLVAGRGITALMAVHDLNMAARFSDRIVMMKDGVIHAAGSPWEVLTPGHIADVYGVEALVQRQDDETPLVVPMRQISRNGARPAYRRMHASPKGGKLSSVL</sequence>
<dbReference type="EMBL" id="VCYH01000005">
    <property type="protein sequence ID" value="MDN7024969.1"/>
    <property type="molecule type" value="Genomic_DNA"/>
</dbReference>
<dbReference type="Proteomes" id="UP001168338">
    <property type="component" value="Unassembled WGS sequence"/>
</dbReference>
<dbReference type="Pfam" id="PF00005">
    <property type="entry name" value="ABC_tran"/>
    <property type="match status" value="1"/>
</dbReference>
<gene>
    <name evidence="5" type="ORF">FGU65_08730</name>
</gene>
<proteinExistence type="predicted"/>
<dbReference type="InterPro" id="IPR017871">
    <property type="entry name" value="ABC_transporter-like_CS"/>
</dbReference>
<evidence type="ECO:0000259" key="4">
    <source>
        <dbReference type="PROSITE" id="PS50893"/>
    </source>
</evidence>
<organism evidence="5 6">
    <name type="scientific">Methanoculleus frigidifontis</name>
    <dbReference type="NCBI Taxonomy" id="2584085"/>
    <lineage>
        <taxon>Archaea</taxon>
        <taxon>Methanobacteriati</taxon>
        <taxon>Methanobacteriota</taxon>
        <taxon>Stenosarchaea group</taxon>
        <taxon>Methanomicrobia</taxon>
        <taxon>Methanomicrobiales</taxon>
        <taxon>Methanomicrobiaceae</taxon>
        <taxon>Methanoculleus</taxon>
    </lineage>
</organism>
<dbReference type="SUPFAM" id="SSF52540">
    <property type="entry name" value="P-loop containing nucleoside triphosphate hydrolases"/>
    <property type="match status" value="1"/>
</dbReference>
<name>A0ABT8MAK3_9EURY</name>
<accession>A0ABT8MAK3</accession>
<dbReference type="CDD" id="cd03214">
    <property type="entry name" value="ABC_Iron-Siderophores_B12_Hemin"/>
    <property type="match status" value="1"/>
</dbReference>
<dbReference type="PANTHER" id="PTHR42794:SF2">
    <property type="entry name" value="ABC TRANSPORTER ATP-BINDING PROTEIN"/>
    <property type="match status" value="1"/>
</dbReference>
<dbReference type="Gene3D" id="3.40.50.300">
    <property type="entry name" value="P-loop containing nucleotide triphosphate hydrolases"/>
    <property type="match status" value="1"/>
</dbReference>
<dbReference type="GO" id="GO:0005524">
    <property type="term" value="F:ATP binding"/>
    <property type="evidence" value="ECO:0007669"/>
    <property type="project" value="UniProtKB-KW"/>
</dbReference>
<dbReference type="PROSITE" id="PS00211">
    <property type="entry name" value="ABC_TRANSPORTER_1"/>
    <property type="match status" value="1"/>
</dbReference>
<evidence type="ECO:0000313" key="6">
    <source>
        <dbReference type="Proteomes" id="UP001168338"/>
    </source>
</evidence>
<evidence type="ECO:0000256" key="3">
    <source>
        <dbReference type="SAM" id="MobiDB-lite"/>
    </source>
</evidence>
<dbReference type="PANTHER" id="PTHR42794">
    <property type="entry name" value="HEMIN IMPORT ATP-BINDING PROTEIN HMUV"/>
    <property type="match status" value="1"/>
</dbReference>
<evidence type="ECO:0000256" key="2">
    <source>
        <dbReference type="ARBA" id="ARBA00022840"/>
    </source>
</evidence>
<dbReference type="InterPro" id="IPR003593">
    <property type="entry name" value="AAA+_ATPase"/>
</dbReference>
<keyword evidence="2 5" id="KW-0067">ATP-binding</keyword>
<keyword evidence="1" id="KW-0547">Nucleotide-binding</keyword>
<evidence type="ECO:0000256" key="1">
    <source>
        <dbReference type="ARBA" id="ARBA00022741"/>
    </source>
</evidence>
<feature type="domain" description="ABC transporter" evidence="4">
    <location>
        <begin position="5"/>
        <end position="239"/>
    </location>
</feature>
<reference evidence="5" key="1">
    <citation type="submission" date="2019-05" db="EMBL/GenBank/DDBJ databases">
        <title>Methanoculleus sp. FWC-SCC1, a methanogenic archaeon isolated from deep marine cold seep.</title>
        <authorList>
            <person name="Chen Y.-W."/>
            <person name="Chen S.-C."/>
            <person name="Teng N.-H."/>
            <person name="Lai M.-C."/>
        </authorList>
    </citation>
    <scope>NUCLEOTIDE SEQUENCE</scope>
    <source>
        <strain evidence="5">FWC-SCC1</strain>
    </source>
</reference>
<dbReference type="InterPro" id="IPR003439">
    <property type="entry name" value="ABC_transporter-like_ATP-bd"/>
</dbReference>